<comment type="caution">
    <text evidence="1">The sequence shown here is derived from an EMBL/GenBank/DDBJ whole genome shotgun (WGS) entry which is preliminary data.</text>
</comment>
<dbReference type="AlphaFoldDB" id="A0A8X6J7S3"/>
<name>A0A8X6J7S3_TRICU</name>
<organism evidence="1 2">
    <name type="scientific">Trichonephila clavata</name>
    <name type="common">Joro spider</name>
    <name type="synonym">Nephila clavata</name>
    <dbReference type="NCBI Taxonomy" id="2740835"/>
    <lineage>
        <taxon>Eukaryota</taxon>
        <taxon>Metazoa</taxon>
        <taxon>Ecdysozoa</taxon>
        <taxon>Arthropoda</taxon>
        <taxon>Chelicerata</taxon>
        <taxon>Arachnida</taxon>
        <taxon>Araneae</taxon>
        <taxon>Araneomorphae</taxon>
        <taxon>Entelegynae</taxon>
        <taxon>Araneoidea</taxon>
        <taxon>Nephilidae</taxon>
        <taxon>Trichonephila</taxon>
    </lineage>
</organism>
<gene>
    <name evidence="1" type="ORF">TNCT_487971</name>
</gene>
<evidence type="ECO:0000313" key="1">
    <source>
        <dbReference type="EMBL" id="GFR13973.1"/>
    </source>
</evidence>
<proteinExistence type="predicted"/>
<keyword evidence="2" id="KW-1185">Reference proteome</keyword>
<sequence length="97" mass="10798">MNTIFPKDSSPRKQRASDFTAVCAPASVILLRHTTPQLLKNSVLSFTSLSPNSFYFRAVIRSRTGASKARQMGLGRKIKEKSLRSSPWGNLFKSPNI</sequence>
<dbReference type="Proteomes" id="UP000887116">
    <property type="component" value="Unassembled WGS sequence"/>
</dbReference>
<reference evidence="1" key="1">
    <citation type="submission" date="2020-07" db="EMBL/GenBank/DDBJ databases">
        <title>Multicomponent nature underlies the extraordinary mechanical properties of spider dragline silk.</title>
        <authorList>
            <person name="Kono N."/>
            <person name="Nakamura H."/>
            <person name="Mori M."/>
            <person name="Yoshida Y."/>
            <person name="Ohtoshi R."/>
            <person name="Malay A.D."/>
            <person name="Moran D.A.P."/>
            <person name="Tomita M."/>
            <person name="Numata K."/>
            <person name="Arakawa K."/>
        </authorList>
    </citation>
    <scope>NUCLEOTIDE SEQUENCE</scope>
</reference>
<protein>
    <submittedName>
        <fullName evidence="1">Uncharacterized protein</fullName>
    </submittedName>
</protein>
<accession>A0A8X6J7S3</accession>
<evidence type="ECO:0000313" key="2">
    <source>
        <dbReference type="Proteomes" id="UP000887116"/>
    </source>
</evidence>
<dbReference type="EMBL" id="BMAO01007148">
    <property type="protein sequence ID" value="GFR13973.1"/>
    <property type="molecule type" value="Genomic_DNA"/>
</dbReference>